<dbReference type="Proteomes" id="UP000078343">
    <property type="component" value="Unassembled WGS sequence"/>
</dbReference>
<evidence type="ECO:0000313" key="2">
    <source>
        <dbReference type="EMBL" id="OAP53837.1"/>
    </source>
</evidence>
<evidence type="ECO:0000313" key="3">
    <source>
        <dbReference type="Proteomes" id="UP000078343"/>
    </source>
</evidence>
<feature type="compositionally biased region" description="Basic residues" evidence="1">
    <location>
        <begin position="1"/>
        <end position="10"/>
    </location>
</feature>
<name>A0A178Z2A3_9EURO</name>
<comment type="caution">
    <text evidence="2">The sequence shown here is derived from an EMBL/GenBank/DDBJ whole genome shotgun (WGS) entry which is preliminary data.</text>
</comment>
<keyword evidence="3" id="KW-1185">Reference proteome</keyword>
<dbReference type="EMBL" id="LVYI01000019">
    <property type="protein sequence ID" value="OAP53837.1"/>
    <property type="molecule type" value="Genomic_DNA"/>
</dbReference>
<dbReference type="AlphaFoldDB" id="A0A178Z2A3"/>
<evidence type="ECO:0000256" key="1">
    <source>
        <dbReference type="SAM" id="MobiDB-lite"/>
    </source>
</evidence>
<feature type="compositionally biased region" description="Polar residues" evidence="1">
    <location>
        <begin position="11"/>
        <end position="22"/>
    </location>
</feature>
<reference evidence="2 3" key="1">
    <citation type="submission" date="2016-04" db="EMBL/GenBank/DDBJ databases">
        <title>Draft genome of Fonsecaea erecta CBS 125763.</title>
        <authorList>
            <person name="Weiss V.A."/>
            <person name="Vicente V.A."/>
            <person name="Raittz R.T."/>
            <person name="Moreno L.F."/>
            <person name="De Souza E.M."/>
            <person name="Pedrosa F.O."/>
            <person name="Steffens M.B."/>
            <person name="Faoro H."/>
            <person name="Tadra-Sfeir M.Z."/>
            <person name="Najafzadeh M.J."/>
            <person name="Felipe M.S."/>
            <person name="Teixeira M."/>
            <person name="Sun J."/>
            <person name="Xi L."/>
            <person name="Gomes R."/>
            <person name="De Azevedo C.M."/>
            <person name="Salgado C.G."/>
            <person name="Da Silva M.B."/>
            <person name="Nascimento M.F."/>
            <person name="Queiroz-Telles F."/>
            <person name="Attili D.S."/>
            <person name="Gorbushina A."/>
        </authorList>
    </citation>
    <scope>NUCLEOTIDE SEQUENCE [LARGE SCALE GENOMIC DNA]</scope>
    <source>
        <strain evidence="2 3">CBS 125763</strain>
    </source>
</reference>
<protein>
    <submittedName>
        <fullName evidence="2">Uncharacterized protein</fullName>
    </submittedName>
</protein>
<accession>A0A178Z2A3</accession>
<gene>
    <name evidence="2" type="ORF">AYL99_11960</name>
</gene>
<feature type="region of interest" description="Disordered" evidence="1">
    <location>
        <begin position="1"/>
        <end position="83"/>
    </location>
</feature>
<dbReference type="GeneID" id="30016127"/>
<organism evidence="2 3">
    <name type="scientific">Fonsecaea erecta</name>
    <dbReference type="NCBI Taxonomy" id="1367422"/>
    <lineage>
        <taxon>Eukaryota</taxon>
        <taxon>Fungi</taxon>
        <taxon>Dikarya</taxon>
        <taxon>Ascomycota</taxon>
        <taxon>Pezizomycotina</taxon>
        <taxon>Eurotiomycetes</taxon>
        <taxon>Chaetothyriomycetidae</taxon>
        <taxon>Chaetothyriales</taxon>
        <taxon>Herpotrichiellaceae</taxon>
        <taxon>Fonsecaea</taxon>
    </lineage>
</organism>
<proteinExistence type="predicted"/>
<feature type="compositionally biased region" description="Basic and acidic residues" evidence="1">
    <location>
        <begin position="34"/>
        <end position="46"/>
    </location>
</feature>
<dbReference type="RefSeq" id="XP_018687204.1">
    <property type="nucleotide sequence ID" value="XM_018843464.1"/>
</dbReference>
<sequence>MVATHSRARQQQHVVVSRTTGNPVKGCDASFEGLRLRSSDQDEKENLAPTNESLTIKKTRVAQNEEEDRQKPSRPACGGSLSEASGCESILDVGGNGAASSYAEKKPNWVRGW</sequence>